<name>A0A9N9Y303_9HYPO</name>
<keyword evidence="7" id="KW-1185">Reference proteome</keyword>
<accession>A0A9N9Y303</accession>
<evidence type="ECO:0000313" key="7">
    <source>
        <dbReference type="Proteomes" id="UP000754883"/>
    </source>
</evidence>
<comment type="function">
    <text evidence="5">Reversible hydration of carbon dioxide.</text>
</comment>
<feature type="binding site" evidence="4">
    <location>
        <position position="49"/>
    </location>
    <ligand>
        <name>Zn(2+)</name>
        <dbReference type="ChEBI" id="CHEBI:29105"/>
    </ligand>
</feature>
<gene>
    <name evidence="6" type="ORF">CBYS24578_00012332</name>
</gene>
<evidence type="ECO:0000256" key="1">
    <source>
        <dbReference type="ARBA" id="ARBA00006217"/>
    </source>
</evidence>
<dbReference type="GO" id="GO:0008270">
    <property type="term" value="F:zinc ion binding"/>
    <property type="evidence" value="ECO:0007669"/>
    <property type="project" value="UniProtKB-UniRule"/>
</dbReference>
<organism evidence="6 7">
    <name type="scientific">Clonostachys byssicola</name>
    <dbReference type="NCBI Taxonomy" id="160290"/>
    <lineage>
        <taxon>Eukaryota</taxon>
        <taxon>Fungi</taxon>
        <taxon>Dikarya</taxon>
        <taxon>Ascomycota</taxon>
        <taxon>Pezizomycotina</taxon>
        <taxon>Sordariomycetes</taxon>
        <taxon>Hypocreomycetidae</taxon>
        <taxon>Hypocreales</taxon>
        <taxon>Bionectriaceae</taxon>
        <taxon>Clonostachys</taxon>
    </lineage>
</organism>
<feature type="binding site" evidence="4">
    <location>
        <position position="51"/>
    </location>
    <ligand>
        <name>Zn(2+)</name>
        <dbReference type="ChEBI" id="CHEBI:29105"/>
    </ligand>
</feature>
<dbReference type="InterPro" id="IPR036874">
    <property type="entry name" value="Carbonic_anhydrase_sf"/>
</dbReference>
<evidence type="ECO:0000256" key="3">
    <source>
        <dbReference type="ARBA" id="ARBA00022833"/>
    </source>
</evidence>
<comment type="similarity">
    <text evidence="1 5">Belongs to the beta-class carbonic anhydrase family.</text>
</comment>
<dbReference type="AlphaFoldDB" id="A0A9N9Y303"/>
<comment type="catalytic activity">
    <reaction evidence="5">
        <text>hydrogencarbonate + H(+) = CO2 + H2O</text>
        <dbReference type="Rhea" id="RHEA:10748"/>
        <dbReference type="ChEBI" id="CHEBI:15377"/>
        <dbReference type="ChEBI" id="CHEBI:15378"/>
        <dbReference type="ChEBI" id="CHEBI:16526"/>
        <dbReference type="ChEBI" id="CHEBI:17544"/>
        <dbReference type="EC" id="4.2.1.1"/>
    </reaction>
</comment>
<dbReference type="EC" id="4.2.1.1" evidence="5"/>
<dbReference type="EMBL" id="CABFNO020001469">
    <property type="protein sequence ID" value="CAG9990097.1"/>
    <property type="molecule type" value="Genomic_DNA"/>
</dbReference>
<feature type="binding site" evidence="4">
    <location>
        <position position="101"/>
    </location>
    <ligand>
        <name>Zn(2+)</name>
        <dbReference type="ChEBI" id="CHEBI:29105"/>
    </ligand>
</feature>
<keyword evidence="2 4" id="KW-0479">Metal-binding</keyword>
<evidence type="ECO:0000313" key="6">
    <source>
        <dbReference type="EMBL" id="CAG9990097.1"/>
    </source>
</evidence>
<dbReference type="SUPFAM" id="SSF53056">
    <property type="entry name" value="beta-carbonic anhydrase, cab"/>
    <property type="match status" value="1"/>
</dbReference>
<dbReference type="InterPro" id="IPR001765">
    <property type="entry name" value="Carbonic_anhydrase"/>
</dbReference>
<feature type="binding site" evidence="4">
    <location>
        <position position="104"/>
    </location>
    <ligand>
        <name>Zn(2+)</name>
        <dbReference type="ChEBI" id="CHEBI:29105"/>
    </ligand>
</feature>
<evidence type="ECO:0000256" key="4">
    <source>
        <dbReference type="PIRSR" id="PIRSR601765-1"/>
    </source>
</evidence>
<dbReference type="GO" id="GO:0004089">
    <property type="term" value="F:carbonate dehydratase activity"/>
    <property type="evidence" value="ECO:0007669"/>
    <property type="project" value="UniProtKB-UniRule"/>
</dbReference>
<dbReference type="PANTHER" id="PTHR43175">
    <property type="entry name" value="CARBONIC ANHYDRASE"/>
    <property type="match status" value="1"/>
</dbReference>
<evidence type="ECO:0000256" key="5">
    <source>
        <dbReference type="RuleBase" id="RU003956"/>
    </source>
</evidence>
<keyword evidence="5" id="KW-0456">Lyase</keyword>
<dbReference type="SMART" id="SM00947">
    <property type="entry name" value="Pro_CA"/>
    <property type="match status" value="1"/>
</dbReference>
<evidence type="ECO:0000256" key="2">
    <source>
        <dbReference type="ARBA" id="ARBA00022723"/>
    </source>
</evidence>
<proteinExistence type="inferred from homology"/>
<dbReference type="PANTHER" id="PTHR43175:SF3">
    <property type="entry name" value="CARBON DISULFIDE HYDROLASE"/>
    <property type="match status" value="1"/>
</dbReference>
<reference evidence="6" key="1">
    <citation type="submission" date="2021-10" db="EMBL/GenBank/DDBJ databases">
        <authorList>
            <person name="Piombo E."/>
        </authorList>
    </citation>
    <scope>NUCLEOTIDE SEQUENCE</scope>
</reference>
<comment type="caution">
    <text evidence="6">The sequence shown here is derived from an EMBL/GenBank/DDBJ whole genome shotgun (WGS) entry which is preliminary data.</text>
</comment>
<comment type="cofactor">
    <cofactor evidence="4">
        <name>Zn(2+)</name>
        <dbReference type="ChEBI" id="CHEBI:29105"/>
    </cofactor>
    <text evidence="4">Binds 1 zinc ion per subunit.</text>
</comment>
<protein>
    <recommendedName>
        <fullName evidence="5">Carbonic anhydrase</fullName>
        <ecNumber evidence="5">4.2.1.1</ecNumber>
    </recommendedName>
    <alternativeName>
        <fullName evidence="5">Carbonate dehydratase</fullName>
    </alternativeName>
</protein>
<sequence length="184" mass="20446">MDASPSVEELLKRNAKRMETFEPILSLGEIAQLPAEKSLPMPKIFIVSCCDPRIDPWDILGLEKWDAVVTRGAAGRIAAQFNNLLFLDHILNFTDVMIIHHTDCSAELFSNADVRQALNERAPAADETIGALRLPGFENASLEQSVREDVQLVKSSALVRKELAERTRGFIYNLTTGKVEPVSE</sequence>
<keyword evidence="3 4" id="KW-0862">Zinc</keyword>
<dbReference type="Gene3D" id="3.40.1050.10">
    <property type="entry name" value="Carbonic anhydrase"/>
    <property type="match status" value="1"/>
</dbReference>
<dbReference type="OrthoDB" id="10248475at2759"/>
<dbReference type="Pfam" id="PF00484">
    <property type="entry name" value="Pro_CA"/>
    <property type="match status" value="1"/>
</dbReference>
<dbReference type="Proteomes" id="UP000754883">
    <property type="component" value="Unassembled WGS sequence"/>
</dbReference>